<feature type="compositionally biased region" description="Basic and acidic residues" evidence="9">
    <location>
        <begin position="48"/>
        <end position="60"/>
    </location>
</feature>
<dbReference type="Gene3D" id="3.40.50.300">
    <property type="entry name" value="P-loop containing nucleotide triphosphate hydrolases"/>
    <property type="match status" value="2"/>
</dbReference>
<dbReference type="GO" id="GO:0003724">
    <property type="term" value="F:RNA helicase activity"/>
    <property type="evidence" value="ECO:0007669"/>
    <property type="project" value="UniProtKB-EC"/>
</dbReference>
<evidence type="ECO:0000256" key="2">
    <source>
        <dbReference type="ARBA" id="ARBA00022741"/>
    </source>
</evidence>
<dbReference type="FunFam" id="3.40.50.300:FF:000849">
    <property type="entry name" value="ATP-dependent RNA helicase DBP5"/>
    <property type="match status" value="1"/>
</dbReference>
<dbReference type="InterPro" id="IPR014014">
    <property type="entry name" value="RNA_helicase_DEAD_Q_motif"/>
</dbReference>
<feature type="domain" description="Helicase C-terminal" evidence="11">
    <location>
        <begin position="336"/>
        <end position="486"/>
    </location>
</feature>
<dbReference type="GO" id="GO:0003723">
    <property type="term" value="F:RNA binding"/>
    <property type="evidence" value="ECO:0007669"/>
    <property type="project" value="UniProtKB-KW"/>
</dbReference>
<dbReference type="AlphaFoldDB" id="A0AAV2T631"/>
<dbReference type="CDD" id="cd18787">
    <property type="entry name" value="SF2_C_DEAD"/>
    <property type="match status" value="1"/>
</dbReference>
<dbReference type="GO" id="GO:0016787">
    <property type="term" value="F:hydrolase activity"/>
    <property type="evidence" value="ECO:0007669"/>
    <property type="project" value="UniProtKB-KW"/>
</dbReference>
<dbReference type="InterPro" id="IPR001650">
    <property type="entry name" value="Helicase_C-like"/>
</dbReference>
<feature type="short sequence motif" description="Q motif" evidence="8">
    <location>
        <begin position="101"/>
        <end position="129"/>
    </location>
</feature>
<evidence type="ECO:0000256" key="1">
    <source>
        <dbReference type="ARBA" id="ARBA00012552"/>
    </source>
</evidence>
<dbReference type="PROSITE" id="PS51195">
    <property type="entry name" value="Q_MOTIF"/>
    <property type="match status" value="1"/>
</dbReference>
<feature type="domain" description="Helicase ATP-binding" evidence="10">
    <location>
        <begin position="134"/>
        <end position="308"/>
    </location>
</feature>
<keyword evidence="4" id="KW-0347">Helicase</keyword>
<dbReference type="Pfam" id="PF00271">
    <property type="entry name" value="Helicase_C"/>
    <property type="match status" value="1"/>
</dbReference>
<evidence type="ECO:0000256" key="5">
    <source>
        <dbReference type="ARBA" id="ARBA00022840"/>
    </source>
</evidence>
<dbReference type="PANTHER" id="PTHR47959">
    <property type="entry name" value="ATP-DEPENDENT RNA HELICASE RHLE-RELATED"/>
    <property type="match status" value="1"/>
</dbReference>
<evidence type="ECO:0000256" key="9">
    <source>
        <dbReference type="SAM" id="MobiDB-lite"/>
    </source>
</evidence>
<comment type="catalytic activity">
    <reaction evidence="7">
        <text>ATP + H2O = ADP + phosphate + H(+)</text>
        <dbReference type="Rhea" id="RHEA:13065"/>
        <dbReference type="ChEBI" id="CHEBI:15377"/>
        <dbReference type="ChEBI" id="CHEBI:15378"/>
        <dbReference type="ChEBI" id="CHEBI:30616"/>
        <dbReference type="ChEBI" id="CHEBI:43474"/>
        <dbReference type="ChEBI" id="CHEBI:456216"/>
        <dbReference type="EC" id="3.6.4.13"/>
    </reaction>
</comment>
<comment type="caution">
    <text evidence="13">The sequence shown here is derived from an EMBL/GenBank/DDBJ whole genome shotgun (WGS) entry which is preliminary data.</text>
</comment>
<feature type="region of interest" description="Disordered" evidence="9">
    <location>
        <begin position="28"/>
        <end position="60"/>
    </location>
</feature>
<evidence type="ECO:0000256" key="3">
    <source>
        <dbReference type="ARBA" id="ARBA00022801"/>
    </source>
</evidence>
<dbReference type="GO" id="GO:0005829">
    <property type="term" value="C:cytosol"/>
    <property type="evidence" value="ECO:0007669"/>
    <property type="project" value="TreeGrafter"/>
</dbReference>
<dbReference type="CDD" id="cd17963">
    <property type="entry name" value="DEADc_DDX19_DDX25"/>
    <property type="match status" value="1"/>
</dbReference>
<dbReference type="GO" id="GO:0005524">
    <property type="term" value="F:ATP binding"/>
    <property type="evidence" value="ECO:0007669"/>
    <property type="project" value="UniProtKB-KW"/>
</dbReference>
<keyword evidence="5" id="KW-0067">ATP-binding</keyword>
<dbReference type="Pfam" id="PF00270">
    <property type="entry name" value="DEAD"/>
    <property type="match status" value="1"/>
</dbReference>
<evidence type="ECO:0000256" key="6">
    <source>
        <dbReference type="ARBA" id="ARBA00022884"/>
    </source>
</evidence>
<name>A0AAV2T631_CALDB</name>
<keyword evidence="2" id="KW-0547">Nucleotide-binding</keyword>
<dbReference type="InterPro" id="IPR027417">
    <property type="entry name" value="P-loop_NTPase"/>
</dbReference>
<reference evidence="13" key="1">
    <citation type="submission" date="2024-06" db="EMBL/GenBank/DDBJ databases">
        <authorList>
            <person name="Liu X."/>
            <person name="Lenzi L."/>
            <person name="Haldenby T S."/>
            <person name="Uol C."/>
        </authorList>
    </citation>
    <scope>NUCLEOTIDE SEQUENCE</scope>
</reference>
<dbReference type="InterPro" id="IPR050079">
    <property type="entry name" value="DEAD_box_RNA_helicase"/>
</dbReference>
<evidence type="ECO:0000313" key="13">
    <source>
        <dbReference type="EMBL" id="CAL5131444.1"/>
    </source>
</evidence>
<dbReference type="SMART" id="SM00490">
    <property type="entry name" value="HELICc"/>
    <property type="match status" value="1"/>
</dbReference>
<dbReference type="InterPro" id="IPR011545">
    <property type="entry name" value="DEAD/DEAH_box_helicase_dom"/>
</dbReference>
<dbReference type="SUPFAM" id="SSF52540">
    <property type="entry name" value="P-loop containing nucleoside triphosphate hydrolases"/>
    <property type="match status" value="1"/>
</dbReference>
<sequence length="486" mass="54640">MQEAHSGRLNPSAAEWKIFADQIAKISEGSDPLNDDGFGRAIRGRGSVAERSKDESAEEKGFSRAEVSYINKLLNSKLVESQELDIEILRSDESSPLHSAKTFQEMNLKEPLLRGVAAMGFYKPSAIQERALPSLISSSPQNMIAQSQSGTGKTATFLLAMLSRINPDEHHCQCLCMVPTRELALQIANVGRQMARFMSDVYFGIAVRGEQVSVDADGFVRDQIVIGTPGTVAQWVRCSGAIRLDASKLIVFVLDEADIMMEEEGFLNISMRVKSKLSSNCQLLLFSATYDEAVVEFARDFVHNPIEIRVKRTQLPLKNIKQYYLEFNDWQEKYAALADIYGGFDVGQAIIFCATRKEAAWLQSRMDLDHHRVMILSGELDIKQREEVIERFRNAECRVLVTTNICSRGLDIPQVNLIINWNMPVTHSGSADCETYLHRIGRSGRFGKEGLAVNFITHEEKYIIEELERHFQITIPPLTSEDLPTN</sequence>
<proteinExistence type="predicted"/>
<evidence type="ECO:0000256" key="7">
    <source>
        <dbReference type="ARBA" id="ARBA00047984"/>
    </source>
</evidence>
<feature type="domain" description="DEAD-box RNA helicase Q" evidence="12">
    <location>
        <begin position="101"/>
        <end position="129"/>
    </location>
</feature>
<evidence type="ECO:0000259" key="12">
    <source>
        <dbReference type="PROSITE" id="PS51195"/>
    </source>
</evidence>
<accession>A0AAV2T631</accession>
<dbReference type="EMBL" id="CAXLJL010000092">
    <property type="protein sequence ID" value="CAL5131444.1"/>
    <property type="molecule type" value="Genomic_DNA"/>
</dbReference>
<dbReference type="SMART" id="SM00487">
    <property type="entry name" value="DEXDc"/>
    <property type="match status" value="1"/>
</dbReference>
<keyword evidence="3" id="KW-0378">Hydrolase</keyword>
<keyword evidence="6" id="KW-0694">RNA-binding</keyword>
<dbReference type="EC" id="3.6.4.13" evidence="1"/>
<dbReference type="Proteomes" id="UP001497525">
    <property type="component" value="Unassembled WGS sequence"/>
</dbReference>
<gene>
    <name evidence="13" type="ORF">CDAUBV1_LOCUS3869</name>
</gene>
<evidence type="ECO:0000256" key="8">
    <source>
        <dbReference type="PROSITE-ProRule" id="PRU00552"/>
    </source>
</evidence>
<dbReference type="PROSITE" id="PS51192">
    <property type="entry name" value="HELICASE_ATP_BIND_1"/>
    <property type="match status" value="1"/>
</dbReference>
<evidence type="ECO:0000256" key="4">
    <source>
        <dbReference type="ARBA" id="ARBA00022806"/>
    </source>
</evidence>
<evidence type="ECO:0000313" key="14">
    <source>
        <dbReference type="Proteomes" id="UP001497525"/>
    </source>
</evidence>
<protein>
    <recommendedName>
        <fullName evidence="1">RNA helicase</fullName>
        <ecNumber evidence="1">3.6.4.13</ecNumber>
    </recommendedName>
</protein>
<dbReference type="InterPro" id="IPR014001">
    <property type="entry name" value="Helicase_ATP-bd"/>
</dbReference>
<organism evidence="13 14">
    <name type="scientific">Calicophoron daubneyi</name>
    <name type="common">Rumen fluke</name>
    <name type="synonym">Paramphistomum daubneyi</name>
    <dbReference type="NCBI Taxonomy" id="300641"/>
    <lineage>
        <taxon>Eukaryota</taxon>
        <taxon>Metazoa</taxon>
        <taxon>Spiralia</taxon>
        <taxon>Lophotrochozoa</taxon>
        <taxon>Platyhelminthes</taxon>
        <taxon>Trematoda</taxon>
        <taxon>Digenea</taxon>
        <taxon>Plagiorchiida</taxon>
        <taxon>Pronocephalata</taxon>
        <taxon>Paramphistomoidea</taxon>
        <taxon>Paramphistomidae</taxon>
        <taxon>Calicophoron</taxon>
    </lineage>
</organism>
<dbReference type="PROSITE" id="PS51194">
    <property type="entry name" value="HELICASE_CTER"/>
    <property type="match status" value="1"/>
</dbReference>
<dbReference type="PANTHER" id="PTHR47959:SF1">
    <property type="entry name" value="ATP-DEPENDENT RNA HELICASE DBPA"/>
    <property type="match status" value="1"/>
</dbReference>
<evidence type="ECO:0000259" key="11">
    <source>
        <dbReference type="PROSITE" id="PS51194"/>
    </source>
</evidence>
<evidence type="ECO:0000259" key="10">
    <source>
        <dbReference type="PROSITE" id="PS51192"/>
    </source>
</evidence>